<dbReference type="eggNOG" id="KOG1983">
    <property type="taxonomic scope" value="Eukaryota"/>
</dbReference>
<proteinExistence type="inferred from homology"/>
<dbReference type="AlphaFoldDB" id="M3AT56"/>
<comment type="similarity">
    <text evidence="1">Belongs to the WD repeat L(2)GL family.</text>
</comment>
<gene>
    <name evidence="5" type="ORF">SEPMUDRAFT_151671</name>
</gene>
<dbReference type="InterPro" id="IPR001680">
    <property type="entry name" value="WD40_rpt"/>
</dbReference>
<dbReference type="OrthoDB" id="19944at2759"/>
<dbReference type="GO" id="GO:0045159">
    <property type="term" value="F:myosin II binding"/>
    <property type="evidence" value="ECO:0007669"/>
    <property type="project" value="TreeGrafter"/>
</dbReference>
<dbReference type="STRING" id="692275.M3AT56"/>
<dbReference type="InterPro" id="IPR015943">
    <property type="entry name" value="WD40/YVTN_repeat-like_dom_sf"/>
</dbReference>
<dbReference type="GO" id="GO:0005096">
    <property type="term" value="F:GTPase activator activity"/>
    <property type="evidence" value="ECO:0007669"/>
    <property type="project" value="TreeGrafter"/>
</dbReference>
<evidence type="ECO:0000259" key="4">
    <source>
        <dbReference type="Pfam" id="PF08596"/>
    </source>
</evidence>
<dbReference type="InterPro" id="IPR013905">
    <property type="entry name" value="Lgl_C_dom"/>
</dbReference>
<keyword evidence="6" id="KW-1185">Reference proteome</keyword>
<dbReference type="GO" id="GO:0006887">
    <property type="term" value="P:exocytosis"/>
    <property type="evidence" value="ECO:0007669"/>
    <property type="project" value="UniProtKB-KW"/>
</dbReference>
<accession>M3AT56</accession>
<evidence type="ECO:0000256" key="1">
    <source>
        <dbReference type="ARBA" id="ARBA00008070"/>
    </source>
</evidence>
<keyword evidence="2" id="KW-0268">Exocytosis</keyword>
<feature type="region of interest" description="Disordered" evidence="3">
    <location>
        <begin position="908"/>
        <end position="949"/>
    </location>
</feature>
<dbReference type="GO" id="GO:0006893">
    <property type="term" value="P:Golgi to plasma membrane transport"/>
    <property type="evidence" value="ECO:0007669"/>
    <property type="project" value="TreeGrafter"/>
</dbReference>
<protein>
    <submittedName>
        <fullName evidence="5">Lgl_C-domain-containing protein</fullName>
    </submittedName>
</protein>
<dbReference type="Proteomes" id="UP000016931">
    <property type="component" value="Unassembled WGS sequence"/>
</dbReference>
<organism evidence="5 6">
    <name type="scientific">Sphaerulina musiva (strain SO2202)</name>
    <name type="common">Poplar stem canker fungus</name>
    <name type="synonym">Septoria musiva</name>
    <dbReference type="NCBI Taxonomy" id="692275"/>
    <lineage>
        <taxon>Eukaryota</taxon>
        <taxon>Fungi</taxon>
        <taxon>Dikarya</taxon>
        <taxon>Ascomycota</taxon>
        <taxon>Pezizomycotina</taxon>
        <taxon>Dothideomycetes</taxon>
        <taxon>Dothideomycetidae</taxon>
        <taxon>Mycosphaerellales</taxon>
        <taxon>Mycosphaerellaceae</taxon>
        <taxon>Sphaerulina</taxon>
    </lineage>
</organism>
<dbReference type="InterPro" id="IPR036322">
    <property type="entry name" value="WD40_repeat_dom_sf"/>
</dbReference>
<dbReference type="RefSeq" id="XP_016756820.1">
    <property type="nucleotide sequence ID" value="XM_016906972.1"/>
</dbReference>
<dbReference type="Pfam" id="PF00400">
    <property type="entry name" value="WD40"/>
    <property type="match status" value="1"/>
</dbReference>
<evidence type="ECO:0000313" key="5">
    <source>
        <dbReference type="EMBL" id="EMF08699.1"/>
    </source>
</evidence>
<dbReference type="GeneID" id="27904109"/>
<evidence type="ECO:0000256" key="3">
    <source>
        <dbReference type="SAM" id="MobiDB-lite"/>
    </source>
</evidence>
<evidence type="ECO:0000313" key="6">
    <source>
        <dbReference type="Proteomes" id="UP000016931"/>
    </source>
</evidence>
<dbReference type="Pfam" id="PF08596">
    <property type="entry name" value="Lgl_C"/>
    <property type="match status" value="1"/>
</dbReference>
<dbReference type="GO" id="GO:0005737">
    <property type="term" value="C:cytoplasm"/>
    <property type="evidence" value="ECO:0007669"/>
    <property type="project" value="TreeGrafter"/>
</dbReference>
<dbReference type="Gene3D" id="2.130.10.10">
    <property type="entry name" value="YVTN repeat-like/Quinoprotein amine dehydrogenase"/>
    <property type="match status" value="1"/>
</dbReference>
<dbReference type="SUPFAM" id="SSF50978">
    <property type="entry name" value="WD40 repeat-like"/>
    <property type="match status" value="2"/>
</dbReference>
<dbReference type="GO" id="GO:0005886">
    <property type="term" value="C:plasma membrane"/>
    <property type="evidence" value="ECO:0007669"/>
    <property type="project" value="TreeGrafter"/>
</dbReference>
<dbReference type="GO" id="GO:0019905">
    <property type="term" value="F:syntaxin binding"/>
    <property type="evidence" value="ECO:0007669"/>
    <property type="project" value="TreeGrafter"/>
</dbReference>
<evidence type="ECO:0000256" key="2">
    <source>
        <dbReference type="ARBA" id="ARBA00022483"/>
    </source>
</evidence>
<dbReference type="FunFam" id="2.130.10.10:FF:000848">
    <property type="entry name" value="SNARE-dependent exocytosis protein (Sro7), putative"/>
    <property type="match status" value="1"/>
</dbReference>
<sequence length="1012" mass="109665">MAQFIRGKQAGIQNDLSAGLHADLFAVDDLARYGVNSQVSALAYDPVQSLLAVGTKSTQFGPGQIYIYGQGRIASVLPVPARGASIQSLQFCAEKLVCLDSKHDVSVYSVELKRLISSHSPIGAANVLCTDPMLDYAFLGMQSGEVVAYDMDREGPAPFRIPNLWQEVDPKARIASVVSLQLHPRDIGTLLIGYKQGAVIYSFKLNKALRHFQYEVPRGAPGGDGDPSAANIVRRPHLTHAAWHPTGTFIMTAHEDSSLVFWDTLKDGRMLMARTLTDTNVAAPGASAAQGIGDRGTFAVKEPIFNMSWCANGHDPEDTMILVAGGQSTQAPSKGLTLFEMGRTPVYATSTWDTFHTYFDAPKRQRILPTPPGAEVVDYCLIPRTSPHFAGAHDPIAIIALLSSGELLTLSFPSGMPISPTNQLHVSLTFVHPYIHSIKTTQVSREKWLGLTERRQQGPPILTGGAEEPRQLRRYEDRNILHAVHADGTIRMWDPGYGDEIENEKLLQVDVARALGRWDSIQVMSTSFAQASGELAAGLRSGELIVFRWANNRNSGREPPVPRPAQPGSIVNITDRMEPSLTEGLGPYIMIDQKDGPVTAVCQSEVGFTAAAFEGGSVILIDLRGPAIILKASVHEFMVSHKIGSLRRRSSSASSKPEWATTLAFSIMTLDGDDYSSIALHVGTNMGNLATFKIVPDPSGRYTTQYAGHVSLSDTRVMYIAPISADTGKPASATQTVMGNLRNGLKVNGALVAVTATNVHIFKPATSKGAHKSFDSYFCDAAGMIRYQDLGHAILGLFGDGRARAYSLPSLREIASIDLTNLNNTGSGVDIKRLSGAAITPAGNIFAFTGPSELALLSVFGTGETLPRRHDKLFNPDRLIPPRPTISTVQWLTGTQYLTPSDMDILIGGQDRPPSKRMIAQARADEEQRRKAGMSASSSSSRSAANAGQEDEGYWAYMQRQLAERTEKLGLVGDNMEQLEQNSGNWLNDVNKFVNRQKRNAAGGIIKAKFGF</sequence>
<feature type="domain" description="Lethal giant larvae (Lgl)-like C-terminal" evidence="4">
    <location>
        <begin position="521"/>
        <end position="916"/>
    </location>
</feature>
<feature type="compositionally biased region" description="Low complexity" evidence="3">
    <location>
        <begin position="935"/>
        <end position="947"/>
    </location>
</feature>
<dbReference type="HOGENOM" id="CLU_006030_0_0_1"/>
<dbReference type="OMA" id="QIYVFGQ"/>
<dbReference type="PANTHER" id="PTHR10241:SF25">
    <property type="entry name" value="TOMOSYN, ISOFORM C"/>
    <property type="match status" value="1"/>
</dbReference>
<reference evidence="5 6" key="1">
    <citation type="journal article" date="2012" name="PLoS Pathog.">
        <title>Diverse lifestyles and strategies of plant pathogenesis encoded in the genomes of eighteen Dothideomycetes fungi.</title>
        <authorList>
            <person name="Ohm R.A."/>
            <person name="Feau N."/>
            <person name="Henrissat B."/>
            <person name="Schoch C.L."/>
            <person name="Horwitz B.A."/>
            <person name="Barry K.W."/>
            <person name="Condon B.J."/>
            <person name="Copeland A.C."/>
            <person name="Dhillon B."/>
            <person name="Glaser F."/>
            <person name="Hesse C.N."/>
            <person name="Kosti I."/>
            <person name="LaButti K."/>
            <person name="Lindquist E.A."/>
            <person name="Lucas S."/>
            <person name="Salamov A.A."/>
            <person name="Bradshaw R.E."/>
            <person name="Ciuffetti L."/>
            <person name="Hamelin R.C."/>
            <person name="Kema G.H.J."/>
            <person name="Lawrence C."/>
            <person name="Scott J.A."/>
            <person name="Spatafora J.W."/>
            <person name="Turgeon B.G."/>
            <person name="de Wit P.J.G.M."/>
            <person name="Zhong S."/>
            <person name="Goodwin S.B."/>
            <person name="Grigoriev I.V."/>
        </authorList>
    </citation>
    <scope>NUCLEOTIDE SEQUENCE [LARGE SCALE GENOMIC DNA]</scope>
    <source>
        <strain evidence="5 6">SO2202</strain>
    </source>
</reference>
<name>M3AT56_SPHMS</name>
<dbReference type="PANTHER" id="PTHR10241">
    <property type="entry name" value="LETHAL 2 GIANT LARVAE PROTEIN"/>
    <property type="match status" value="1"/>
</dbReference>
<dbReference type="EMBL" id="KB456270">
    <property type="protein sequence ID" value="EMF08699.1"/>
    <property type="molecule type" value="Genomic_DNA"/>
</dbReference>